<dbReference type="Proteomes" id="UP000018130">
    <property type="component" value="Unassembled WGS sequence"/>
</dbReference>
<feature type="repeat" description="WD" evidence="3">
    <location>
        <begin position="978"/>
        <end position="1019"/>
    </location>
</feature>
<evidence type="ECO:0000259" key="6">
    <source>
        <dbReference type="Pfam" id="PF12894"/>
    </source>
</evidence>
<feature type="repeat" description="WD" evidence="3">
    <location>
        <begin position="1274"/>
        <end position="1309"/>
    </location>
</feature>
<evidence type="ECO:0000313" key="9">
    <source>
        <dbReference type="Proteomes" id="UP000018130"/>
    </source>
</evidence>
<dbReference type="Pfam" id="PF20703">
    <property type="entry name" value="nSTAND1"/>
    <property type="match status" value="2"/>
</dbReference>
<feature type="transmembrane region" description="Helical" evidence="4">
    <location>
        <begin position="895"/>
        <end position="913"/>
    </location>
</feature>
<dbReference type="InterPro" id="IPR027417">
    <property type="entry name" value="P-loop_NTPase"/>
</dbReference>
<dbReference type="EMBL" id="CAQN01001256">
    <property type="protein sequence ID" value="CCQ70620.1"/>
    <property type="molecule type" value="Genomic_DNA"/>
</dbReference>
<evidence type="ECO:0000313" key="8">
    <source>
        <dbReference type="EMBL" id="CCQ70620.1"/>
    </source>
</evidence>
<dbReference type="GO" id="GO:0004197">
    <property type="term" value="F:cysteine-type endopeptidase activity"/>
    <property type="evidence" value="ECO:0007669"/>
    <property type="project" value="InterPro"/>
</dbReference>
<feature type="domain" description="Novel STAND NTPase 1" evidence="7">
    <location>
        <begin position="726"/>
        <end position="831"/>
    </location>
</feature>
<dbReference type="InterPro" id="IPR024977">
    <property type="entry name" value="Apc4-like_WD40_dom"/>
</dbReference>
<dbReference type="Pfam" id="PF00656">
    <property type="entry name" value="Peptidase_C14"/>
    <property type="match status" value="1"/>
</dbReference>
<dbReference type="SUPFAM" id="SSF52129">
    <property type="entry name" value="Caspase-like"/>
    <property type="match status" value="1"/>
</dbReference>
<keyword evidence="4" id="KW-1133">Transmembrane helix</keyword>
<proteinExistence type="predicted"/>
<comment type="caution">
    <text evidence="8">The sequence shown here is derived from an EMBL/GenBank/DDBJ whole genome shotgun (WGS) entry which is preliminary data.</text>
</comment>
<organism evidence="8 9">
    <name type="scientific">Crocosphaera watsonii WH 0402</name>
    <dbReference type="NCBI Taxonomy" id="1284629"/>
    <lineage>
        <taxon>Bacteria</taxon>
        <taxon>Bacillati</taxon>
        <taxon>Cyanobacteriota</taxon>
        <taxon>Cyanophyceae</taxon>
        <taxon>Oscillatoriophycideae</taxon>
        <taxon>Chroococcales</taxon>
        <taxon>Aphanothecaceae</taxon>
        <taxon>Crocosphaera</taxon>
    </lineage>
</organism>
<dbReference type="InterPro" id="IPR036322">
    <property type="entry name" value="WD40_repeat_dom_sf"/>
</dbReference>
<dbReference type="PROSITE" id="PS50082">
    <property type="entry name" value="WD_REPEATS_2"/>
    <property type="match status" value="3"/>
</dbReference>
<evidence type="ECO:0000256" key="4">
    <source>
        <dbReference type="SAM" id="Phobius"/>
    </source>
</evidence>
<dbReference type="Pfam" id="PF12894">
    <property type="entry name" value="ANAPC4_WD40"/>
    <property type="match status" value="1"/>
</dbReference>
<feature type="domain" description="Peptidase C14 caspase" evidence="5">
    <location>
        <begin position="13"/>
        <end position="264"/>
    </location>
</feature>
<keyword evidence="4" id="KW-0472">Membrane</keyword>
<dbReference type="GO" id="GO:0006508">
    <property type="term" value="P:proteolysis"/>
    <property type="evidence" value="ECO:0007669"/>
    <property type="project" value="InterPro"/>
</dbReference>
<dbReference type="PROSITE" id="PS00678">
    <property type="entry name" value="WD_REPEATS_1"/>
    <property type="match status" value="2"/>
</dbReference>
<dbReference type="InterPro" id="IPR029030">
    <property type="entry name" value="Caspase-like_dom_sf"/>
</dbReference>
<accession>T2JZB2</accession>
<feature type="repeat" description="WD" evidence="3">
    <location>
        <begin position="1118"/>
        <end position="1159"/>
    </location>
</feature>
<feature type="domain" description="Novel STAND NTPase 1" evidence="7">
    <location>
        <begin position="298"/>
        <end position="649"/>
    </location>
</feature>
<dbReference type="PANTHER" id="PTHR22847">
    <property type="entry name" value="WD40 REPEAT PROTEIN"/>
    <property type="match status" value="1"/>
</dbReference>
<dbReference type="PANTHER" id="PTHR22847:SF637">
    <property type="entry name" value="WD REPEAT DOMAIN 5B"/>
    <property type="match status" value="1"/>
</dbReference>
<dbReference type="InterPro" id="IPR019775">
    <property type="entry name" value="WD40_repeat_CS"/>
</dbReference>
<keyword evidence="4" id="KW-0812">Transmembrane</keyword>
<dbReference type="InterPro" id="IPR011047">
    <property type="entry name" value="Quinoprotein_ADH-like_sf"/>
</dbReference>
<dbReference type="PROSITE" id="PS50294">
    <property type="entry name" value="WD_REPEATS_REGION"/>
    <property type="match status" value="3"/>
</dbReference>
<dbReference type="SUPFAM" id="SSF50978">
    <property type="entry name" value="WD40 repeat-like"/>
    <property type="match status" value="1"/>
</dbReference>
<keyword evidence="1 3" id="KW-0853">WD repeat</keyword>
<dbReference type="SMART" id="SM00320">
    <property type="entry name" value="WD40"/>
    <property type="match status" value="6"/>
</dbReference>
<dbReference type="InterPro" id="IPR015943">
    <property type="entry name" value="WD40/YVTN_repeat-like_dom_sf"/>
</dbReference>
<dbReference type="InterPro" id="IPR011600">
    <property type="entry name" value="Pept_C14_caspase"/>
</dbReference>
<dbReference type="Pfam" id="PF00400">
    <property type="entry name" value="WD40"/>
    <property type="match status" value="2"/>
</dbReference>
<keyword evidence="2" id="KW-0677">Repeat</keyword>
<evidence type="ECO:0000256" key="1">
    <source>
        <dbReference type="ARBA" id="ARBA00022574"/>
    </source>
</evidence>
<sequence>MYGGEMSTHEFKRSLAVVIGINHYSNGIQPLETPKADAEELAKILEHDHHYHQVILVTDDTKIKPTRNNLLTLLKITLTQQNLTERDRLLFYFAGHGIARPSEDQETEEGPQGFLVPSDAHYNQPDSLISMRDIYQNLAKLNCRHLLVILDCCFAGAFRWASTRRFFYTPKKATKAHYERFTKFPAWEVITSSAYNQEALDFLDNREIKGKKTEQHSPFAQALFQALKGKADLNNDGVIIAPELYIYLRDYVEKNAHERQTPGFFPLQKHDRGEYIFLTPEKELSLAETPLLNPENNPYRGLKAFDEEHSRFFFGRQELIEDLFKRVSHSQHRLTTVVGISGSGKSSLVKAGLIPCIRQDKTRKWQLLGTPREEGYNKEMIDPIRPGKNPYFALAQAFSVLQPNQTINSNELKQWSEKRTKTANPLSQLIKSWSKNNPDVKLLLIIDQFEELITLAFPTSKISTKKKRNWWNKLQNWVKKTSPHKSNSSNTDQDKEALQQQWMPFLELLANTLEECPQLNLVVTLRSDFAPRFANSGFKSYWEQSQFTVRPMRSDELREAVLNPATENALYFEPPELVDTIVDEVSQMPGALPLLSFTLSELYINLYRRWQNKESENRALTLEDYQNLGGVAGSLTRRANEEYEKLSEFGNLKLKTVNLNFFITIINCNYLVGFIFLEEYLKESSDTKLKLIAFFSFLLLLSDNKHSRLTVLLVKNLLSRGQAGITLRHLMLRMVEIEGGEAVKRRVLKSELIYPSAEENERVNTILQALVNARLIITGEDSQSGEVYYEPAHDFLVRSWDKLQDWLREEQENLVLRKFLTPASHQWSEKIKQWKEQTQEQQKNQNPKLFLWDNDPKLDLLQQILYSENNWQNQLESQFVKKSCDRRQFKRNRTITIAIGISAILSVITLFAVNQQKKAELRRDIALVGSLLQTEPTQGLVLAIASLNKSKQQFPELITDAESILLNAIQNSRETNLLRGHKGEVYDLAVAADDKKIISGGEDGKVILWDLEKKTNQIIDDYQNIPVHSVSFNQTGQIMASASKTGRITVRNLENQLLCSYQLGDTYIQAIENGYFGQSSIHLEFSPQEENLLISASADGKVIELDFKNCHLEQSKVLYKNKSPITSLSFSPDGKLIAIGDEENSLKIFDINTNPITSVLENNCEITAESINSIAFNPNDKEWLNTIILGKIIHEGDDYAGIDLDYYEDLDCLDYSKEKIINSRFTSLSIYYQVQSPSIAINSLGQIAIAGRDWENENYLFLLDSVISKSKFSFKGHLKGVNIVAFTNNGKNIISGGQDGTIRIWDTESYSDNLLIEQLDDSAYSNFTGLGGSQYKIKIQNNELHKELKTLGSNFENGYFMISEKTPTSFYSSDGKYLATLEPDNSIYVETSDRKQKYPKITLKPEVLVGMIAISSQSQRLAILTDRSIKVITFEGDLVTEFDWENQIYSFGKDEKTSEKVIAINNKGDLIVVGVSNPRPGAGINPNLYLLNLNGQIIGELSESYKENYYLVDEIWFSYDDQYIFTGSSDNVRVFPGNSESLLKIACHRLKKHSDIRKSDFVKYCQEE</sequence>
<reference evidence="8 9" key="2">
    <citation type="submission" date="2013-09" db="EMBL/GenBank/DDBJ databases">
        <title>Whole genome comparison of six Crocosphaera watsonii strains with differing phenotypes.</title>
        <authorList>
            <person name="Bench S.R."/>
            <person name="Heller P."/>
            <person name="Frank I."/>
            <person name="Arciniega M."/>
            <person name="Shilova I.N."/>
            <person name="Zehr J.P."/>
        </authorList>
    </citation>
    <scope>NUCLEOTIDE SEQUENCE [LARGE SCALE GENOMIC DNA]</scope>
    <source>
        <strain evidence="8 9">WH 0402</strain>
    </source>
</reference>
<evidence type="ECO:0000256" key="2">
    <source>
        <dbReference type="ARBA" id="ARBA00022737"/>
    </source>
</evidence>
<name>T2JZB2_CROWT</name>
<reference evidence="8 9" key="1">
    <citation type="submission" date="2013-01" db="EMBL/GenBank/DDBJ databases">
        <authorList>
            <person name="Bench S."/>
        </authorList>
    </citation>
    <scope>NUCLEOTIDE SEQUENCE [LARGE SCALE GENOMIC DNA]</scope>
    <source>
        <strain evidence="8 9">WH 0402</strain>
    </source>
</reference>
<feature type="transmembrane region" description="Helical" evidence="4">
    <location>
        <begin position="661"/>
        <end position="681"/>
    </location>
</feature>
<feature type="domain" description="Anaphase-promoting complex subunit 4-like WD40" evidence="6">
    <location>
        <begin position="1120"/>
        <end position="1162"/>
    </location>
</feature>
<dbReference type="InterPro" id="IPR049052">
    <property type="entry name" value="nSTAND1"/>
</dbReference>
<dbReference type="InterPro" id="IPR001680">
    <property type="entry name" value="WD40_rpt"/>
</dbReference>
<dbReference type="Gene3D" id="3.40.50.300">
    <property type="entry name" value="P-loop containing nucleotide triphosphate hydrolases"/>
    <property type="match status" value="1"/>
</dbReference>
<dbReference type="SUPFAM" id="SSF52540">
    <property type="entry name" value="P-loop containing nucleoside triphosphate hydrolases"/>
    <property type="match status" value="1"/>
</dbReference>
<dbReference type="SUPFAM" id="SSF50998">
    <property type="entry name" value="Quinoprotein alcohol dehydrogenase-like"/>
    <property type="match status" value="1"/>
</dbReference>
<evidence type="ECO:0000259" key="7">
    <source>
        <dbReference type="Pfam" id="PF20703"/>
    </source>
</evidence>
<dbReference type="Gene3D" id="3.40.50.1460">
    <property type="match status" value="1"/>
</dbReference>
<dbReference type="Gene3D" id="2.130.10.10">
    <property type="entry name" value="YVTN repeat-like/Quinoprotein amine dehydrogenase"/>
    <property type="match status" value="4"/>
</dbReference>
<evidence type="ECO:0000259" key="5">
    <source>
        <dbReference type="Pfam" id="PF00656"/>
    </source>
</evidence>
<gene>
    <name evidence="8" type="ORF">CWATWH0402_5762</name>
</gene>
<evidence type="ECO:0000256" key="3">
    <source>
        <dbReference type="PROSITE-ProRule" id="PRU00221"/>
    </source>
</evidence>
<evidence type="ECO:0008006" key="10">
    <source>
        <dbReference type="Google" id="ProtNLM"/>
    </source>
</evidence>
<protein>
    <recommendedName>
        <fullName evidence="10">Peptidase C14 caspase domain-containing protein</fullName>
    </recommendedName>
</protein>